<keyword evidence="4" id="KW-1185">Reference proteome</keyword>
<comment type="similarity">
    <text evidence="1">Belongs to the ARG7 family.</text>
</comment>
<feature type="non-terminal residue" evidence="3">
    <location>
        <position position="82"/>
    </location>
</feature>
<name>D8RC45_SELML</name>
<dbReference type="AlphaFoldDB" id="D8RC45"/>
<dbReference type="FunCoup" id="D8RC45">
    <property type="interactions" value="760"/>
</dbReference>
<dbReference type="InterPro" id="IPR003676">
    <property type="entry name" value="SAUR_fam"/>
</dbReference>
<dbReference type="PANTHER" id="PTHR31374:SF139">
    <property type="entry name" value="OS02G0143300 PROTEIN"/>
    <property type="match status" value="1"/>
</dbReference>
<evidence type="ECO:0000313" key="3">
    <source>
        <dbReference type="EMBL" id="EFJ29791.1"/>
    </source>
</evidence>
<accession>D8RC45</accession>
<feature type="non-terminal residue" evidence="3">
    <location>
        <position position="1"/>
    </location>
</feature>
<dbReference type="OMA" id="GIEMKRF"/>
<dbReference type="InParanoid" id="D8RC45"/>
<evidence type="ECO:0000256" key="1">
    <source>
        <dbReference type="ARBA" id="ARBA00006974"/>
    </source>
</evidence>
<reference evidence="3 4" key="1">
    <citation type="journal article" date="2011" name="Science">
        <title>The Selaginella genome identifies genetic changes associated with the evolution of vascular plants.</title>
        <authorList>
            <person name="Banks J.A."/>
            <person name="Nishiyama T."/>
            <person name="Hasebe M."/>
            <person name="Bowman J.L."/>
            <person name="Gribskov M."/>
            <person name="dePamphilis C."/>
            <person name="Albert V.A."/>
            <person name="Aono N."/>
            <person name="Aoyama T."/>
            <person name="Ambrose B.A."/>
            <person name="Ashton N.W."/>
            <person name="Axtell M.J."/>
            <person name="Barker E."/>
            <person name="Barker M.S."/>
            <person name="Bennetzen J.L."/>
            <person name="Bonawitz N.D."/>
            <person name="Chapple C."/>
            <person name="Cheng C."/>
            <person name="Correa L.G."/>
            <person name="Dacre M."/>
            <person name="DeBarry J."/>
            <person name="Dreyer I."/>
            <person name="Elias M."/>
            <person name="Engstrom E.M."/>
            <person name="Estelle M."/>
            <person name="Feng L."/>
            <person name="Finet C."/>
            <person name="Floyd S.K."/>
            <person name="Frommer W.B."/>
            <person name="Fujita T."/>
            <person name="Gramzow L."/>
            <person name="Gutensohn M."/>
            <person name="Harholt J."/>
            <person name="Hattori M."/>
            <person name="Heyl A."/>
            <person name="Hirai T."/>
            <person name="Hiwatashi Y."/>
            <person name="Ishikawa M."/>
            <person name="Iwata M."/>
            <person name="Karol K.G."/>
            <person name="Koehler B."/>
            <person name="Kolukisaoglu U."/>
            <person name="Kubo M."/>
            <person name="Kurata T."/>
            <person name="Lalonde S."/>
            <person name="Li K."/>
            <person name="Li Y."/>
            <person name="Litt A."/>
            <person name="Lyons E."/>
            <person name="Manning G."/>
            <person name="Maruyama T."/>
            <person name="Michael T.P."/>
            <person name="Mikami K."/>
            <person name="Miyazaki S."/>
            <person name="Morinaga S."/>
            <person name="Murata T."/>
            <person name="Mueller-Roeber B."/>
            <person name="Nelson D.R."/>
            <person name="Obara M."/>
            <person name="Oguri Y."/>
            <person name="Olmstead R.G."/>
            <person name="Onodera N."/>
            <person name="Petersen B.L."/>
            <person name="Pils B."/>
            <person name="Prigge M."/>
            <person name="Rensing S.A."/>
            <person name="Riano-Pachon D.M."/>
            <person name="Roberts A.W."/>
            <person name="Sato Y."/>
            <person name="Scheller H.V."/>
            <person name="Schulz B."/>
            <person name="Schulz C."/>
            <person name="Shakirov E.V."/>
            <person name="Shibagaki N."/>
            <person name="Shinohara N."/>
            <person name="Shippen D.E."/>
            <person name="Soerensen I."/>
            <person name="Sotooka R."/>
            <person name="Sugimoto N."/>
            <person name="Sugita M."/>
            <person name="Sumikawa N."/>
            <person name="Tanurdzic M."/>
            <person name="Theissen G."/>
            <person name="Ulvskov P."/>
            <person name="Wakazuki S."/>
            <person name="Weng J.K."/>
            <person name="Willats W.W."/>
            <person name="Wipf D."/>
            <person name="Wolf P.G."/>
            <person name="Yang L."/>
            <person name="Zimmer A.D."/>
            <person name="Zhu Q."/>
            <person name="Mitros T."/>
            <person name="Hellsten U."/>
            <person name="Loque D."/>
            <person name="Otillar R."/>
            <person name="Salamov A."/>
            <person name="Schmutz J."/>
            <person name="Shapiro H."/>
            <person name="Lindquist E."/>
            <person name="Lucas S."/>
            <person name="Rokhsar D."/>
            <person name="Grigoriev I.V."/>
        </authorList>
    </citation>
    <scope>NUCLEOTIDE SEQUENCE [LARGE SCALE GENOMIC DNA]</scope>
</reference>
<dbReference type="KEGG" id="smo:SELMODRAFT_18097"/>
<gene>
    <name evidence="2" type="ORF">SELMODRAFT_18097</name>
    <name evidence="3" type="ORF">SELMODRAFT_18098</name>
</gene>
<dbReference type="eggNOG" id="ENOG502T15T">
    <property type="taxonomic scope" value="Eukaryota"/>
</dbReference>
<dbReference type="EMBL" id="GL377576">
    <property type="protein sequence ID" value="EFJ29791.1"/>
    <property type="molecule type" value="Genomic_DNA"/>
</dbReference>
<protein>
    <submittedName>
        <fullName evidence="3">Uncharacterized protein</fullName>
    </submittedName>
</protein>
<dbReference type="KEGG" id="smo:SELMODRAFT_18098"/>
<dbReference type="Pfam" id="PF02519">
    <property type="entry name" value="Auxin_inducible"/>
    <property type="match status" value="1"/>
</dbReference>
<dbReference type="Gramene" id="EFJ29791">
    <property type="protein sequence ID" value="EFJ29791"/>
    <property type="gene ID" value="SELMODRAFT_18098"/>
</dbReference>
<sequence>QPPRDVPKGCLAVYVGSSASGGDRQRFVVSTQLLSNRLFRALLDRAAEEYGFESPGALTIPCEAVLFEHFIWLLGRNDPAAA</sequence>
<dbReference type="Proteomes" id="UP000001514">
    <property type="component" value="Unassembled WGS sequence"/>
</dbReference>
<evidence type="ECO:0000313" key="4">
    <source>
        <dbReference type="Proteomes" id="UP000001514"/>
    </source>
</evidence>
<proteinExistence type="inferred from homology"/>
<evidence type="ECO:0000313" key="2">
    <source>
        <dbReference type="EMBL" id="EFJ08937.1"/>
    </source>
</evidence>
<dbReference type="PANTHER" id="PTHR31374">
    <property type="entry name" value="AUXIN-INDUCED PROTEIN-LIKE-RELATED"/>
    <property type="match status" value="1"/>
</dbReference>
<dbReference type="Gramene" id="EFJ08937">
    <property type="protein sequence ID" value="EFJ08937"/>
    <property type="gene ID" value="SELMODRAFT_18097"/>
</dbReference>
<dbReference type="EMBL" id="GL377667">
    <property type="protein sequence ID" value="EFJ08937.1"/>
    <property type="molecule type" value="Genomic_DNA"/>
</dbReference>
<organism evidence="4">
    <name type="scientific">Selaginella moellendorffii</name>
    <name type="common">Spikemoss</name>
    <dbReference type="NCBI Taxonomy" id="88036"/>
    <lineage>
        <taxon>Eukaryota</taxon>
        <taxon>Viridiplantae</taxon>
        <taxon>Streptophyta</taxon>
        <taxon>Embryophyta</taxon>
        <taxon>Tracheophyta</taxon>
        <taxon>Lycopodiopsida</taxon>
        <taxon>Selaginellales</taxon>
        <taxon>Selaginellaceae</taxon>
        <taxon>Selaginella</taxon>
    </lineage>
</organism>
<dbReference type="HOGENOM" id="CLU_098106_7_4_1"/>
<dbReference type="GO" id="GO:0009733">
    <property type="term" value="P:response to auxin"/>
    <property type="evidence" value="ECO:0007669"/>
    <property type="project" value="InterPro"/>
</dbReference>